<dbReference type="Proteomes" id="UP000054928">
    <property type="component" value="Unassembled WGS sequence"/>
</dbReference>
<feature type="transmembrane region" description="Helical" evidence="1">
    <location>
        <begin position="24"/>
        <end position="43"/>
    </location>
</feature>
<reference evidence="3" key="1">
    <citation type="submission" date="2014-09" db="EMBL/GenBank/DDBJ databases">
        <authorList>
            <person name="Sharma Rahul"/>
            <person name="Thines Marco"/>
        </authorList>
    </citation>
    <scope>NUCLEOTIDE SEQUENCE [LARGE SCALE GENOMIC DNA]</scope>
</reference>
<accession>A0A0P1AV18</accession>
<sequence length="179" mass="20140">MQLWTHSSIYHNQLKGPDHPLEKVMVSLFKFALFVIIIGVAIAENRATGPFRALTTRNLVRVQNAVEKELMAKIVNDALQPGAVKEVLQDVASKIEGLKNVPNLWEAYDKNIAAFKERLINDLKPNYVFGLITGKKYGETSLLAVSDEHTTLYQLYCALSKKVEQEMSKYSIGKGYLIN</sequence>
<evidence type="ECO:0008006" key="4">
    <source>
        <dbReference type="Google" id="ProtNLM"/>
    </source>
</evidence>
<keyword evidence="1" id="KW-0472">Membrane</keyword>
<proteinExistence type="predicted"/>
<keyword evidence="1" id="KW-1133">Transmembrane helix</keyword>
<dbReference type="AlphaFoldDB" id="A0A0P1AV18"/>
<dbReference type="RefSeq" id="XP_024581624.1">
    <property type="nucleotide sequence ID" value="XM_024715980.1"/>
</dbReference>
<protein>
    <recommendedName>
        <fullName evidence="4">RxLR-like protein</fullName>
    </recommendedName>
</protein>
<evidence type="ECO:0000313" key="2">
    <source>
        <dbReference type="EMBL" id="CEG45255.1"/>
    </source>
</evidence>
<keyword evidence="3" id="KW-1185">Reference proteome</keyword>
<evidence type="ECO:0000256" key="1">
    <source>
        <dbReference type="SAM" id="Phobius"/>
    </source>
</evidence>
<name>A0A0P1AV18_PLAHL</name>
<dbReference type="GeneID" id="36396619"/>
<dbReference type="EMBL" id="CCYD01001551">
    <property type="protein sequence ID" value="CEG45255.1"/>
    <property type="molecule type" value="Genomic_DNA"/>
</dbReference>
<evidence type="ECO:0000313" key="3">
    <source>
        <dbReference type="Proteomes" id="UP000054928"/>
    </source>
</evidence>
<keyword evidence="1" id="KW-0812">Transmembrane</keyword>
<organism evidence="2 3">
    <name type="scientific">Plasmopara halstedii</name>
    <name type="common">Downy mildew of sunflower</name>
    <dbReference type="NCBI Taxonomy" id="4781"/>
    <lineage>
        <taxon>Eukaryota</taxon>
        <taxon>Sar</taxon>
        <taxon>Stramenopiles</taxon>
        <taxon>Oomycota</taxon>
        <taxon>Peronosporomycetes</taxon>
        <taxon>Peronosporales</taxon>
        <taxon>Peronosporaceae</taxon>
        <taxon>Plasmopara</taxon>
    </lineage>
</organism>